<dbReference type="InterPro" id="IPR029055">
    <property type="entry name" value="Ntn_hydrolases_N"/>
</dbReference>
<dbReference type="PROSITE" id="PS51464">
    <property type="entry name" value="SIS"/>
    <property type="match status" value="2"/>
</dbReference>
<gene>
    <name evidence="10" type="primary">glmS</name>
    <name evidence="10" type="ORF">KC909_01130</name>
</gene>
<dbReference type="NCBIfam" id="TIGR01135">
    <property type="entry name" value="glmS"/>
    <property type="match status" value="1"/>
</dbReference>
<dbReference type="PROSITE" id="PS51278">
    <property type="entry name" value="GATASE_TYPE_2"/>
    <property type="match status" value="1"/>
</dbReference>
<evidence type="ECO:0000259" key="9">
    <source>
        <dbReference type="PROSITE" id="PS51464"/>
    </source>
</evidence>
<dbReference type="PANTHER" id="PTHR10937">
    <property type="entry name" value="GLUCOSAMINE--FRUCTOSE-6-PHOSPHATE AMINOTRANSFERASE, ISOMERIZING"/>
    <property type="match status" value="1"/>
</dbReference>
<dbReference type="PANTHER" id="PTHR10937:SF0">
    <property type="entry name" value="GLUTAMINE--FRUCTOSE-6-PHOSPHATE TRANSAMINASE (ISOMERIZING)"/>
    <property type="match status" value="1"/>
</dbReference>
<dbReference type="FunFam" id="3.60.20.10:FF:000006">
    <property type="entry name" value="Glutamine--fructose-6-phosphate aminotransferase [isomerizing]"/>
    <property type="match status" value="1"/>
</dbReference>
<dbReference type="Proteomes" id="UP000783287">
    <property type="component" value="Unassembled WGS sequence"/>
</dbReference>
<dbReference type="InterPro" id="IPR005855">
    <property type="entry name" value="GFAT"/>
</dbReference>
<dbReference type="Gene3D" id="3.60.20.10">
    <property type="entry name" value="Glutamine Phosphoribosylpyrophosphate, subunit 1, domain 1"/>
    <property type="match status" value="1"/>
</dbReference>
<evidence type="ECO:0000313" key="10">
    <source>
        <dbReference type="EMBL" id="MCA9382944.1"/>
    </source>
</evidence>
<evidence type="ECO:0000313" key="11">
    <source>
        <dbReference type="Proteomes" id="UP000783287"/>
    </source>
</evidence>
<evidence type="ECO:0000256" key="2">
    <source>
        <dbReference type="ARBA" id="ARBA00012916"/>
    </source>
</evidence>
<dbReference type="EC" id="2.6.1.16" evidence="2"/>
<dbReference type="InterPro" id="IPR047084">
    <property type="entry name" value="GFAT_N"/>
</dbReference>
<keyword evidence="6" id="KW-0677">Repeat</keyword>
<proteinExistence type="predicted"/>
<dbReference type="NCBIfam" id="NF001484">
    <property type="entry name" value="PRK00331.1"/>
    <property type="match status" value="1"/>
</dbReference>
<dbReference type="InterPro" id="IPR035490">
    <property type="entry name" value="GlmS/FrlB_SIS"/>
</dbReference>
<evidence type="ECO:0000256" key="4">
    <source>
        <dbReference type="ARBA" id="ARBA00022576"/>
    </source>
</evidence>
<dbReference type="GO" id="GO:0006047">
    <property type="term" value="P:UDP-N-acetylglucosamine metabolic process"/>
    <property type="evidence" value="ECO:0007669"/>
    <property type="project" value="TreeGrafter"/>
</dbReference>
<evidence type="ECO:0000256" key="6">
    <source>
        <dbReference type="ARBA" id="ARBA00022737"/>
    </source>
</evidence>
<dbReference type="InterPro" id="IPR001347">
    <property type="entry name" value="SIS_dom"/>
</dbReference>
<reference evidence="10" key="1">
    <citation type="submission" date="2020-04" db="EMBL/GenBank/DDBJ databases">
        <authorList>
            <person name="Zhang T."/>
        </authorList>
    </citation>
    <scope>NUCLEOTIDE SEQUENCE</scope>
    <source>
        <strain evidence="10">HKST-UBA14</strain>
    </source>
</reference>
<sequence>MHKIQFKIDISPNKLTKVSPWFSEYLLIVKVSIMCGIFGYCGDADAAETILTGLKRLEYRGYDSWGVAVIGKDDSKDILVSKKIGAIGNLQDIKKLPESHIGIGHTRWATHGGVTELNAHPHFSNDNSFVLAQNGIVENYQDLKKQLESDGYKFKTQTDTEVIVKLIEQELLTEQELFLAVRNAFLKLNGRNTIILLTADNRIIAVRNGSPLVIGLGQNEVFFASDALSFADKTDEVVFVENMQMIDYQDNDLSLFELESLKKLKLKKNKLDHDAVEVSKEGFDHYMLKEILEQKDTLFSSVNYTEEEFHDLVKAAKKAKNIFVLGSGGAFYAADQVAYLLRSIAGVKALGLRPYEINSYLQLIEDNDLLVVISQSGETADNLEAIELIDKKIKIASTVNMIGSTTSRISDYPFYSRTGPEICVLSTKSGTAQVAFGYLLANSIIGQHNIAKDSVMRLTDYLKEYLSDDFLRDIKKIAKKIKSKKHAFLLGKGANYQVALLGALNIKEASYMHAEGFAAGELKHGVIALIEKGTPVISFVDDDQDREYMIGATAEVKARGAYVIGIGTENNELFDEFIELPTVSGISAAKIANVIPCQVLAYYIATERGFDPDKPRNLAKSVTVK</sequence>
<evidence type="ECO:0000259" key="8">
    <source>
        <dbReference type="PROSITE" id="PS51278"/>
    </source>
</evidence>
<keyword evidence="4 10" id="KW-0032">Aminotransferase</keyword>
<feature type="domain" description="SIS" evidence="9">
    <location>
        <begin position="312"/>
        <end position="450"/>
    </location>
</feature>
<comment type="catalytic activity">
    <reaction evidence="1">
        <text>D-fructose 6-phosphate + L-glutamine = D-glucosamine 6-phosphate + L-glutamate</text>
        <dbReference type="Rhea" id="RHEA:13237"/>
        <dbReference type="ChEBI" id="CHEBI:29985"/>
        <dbReference type="ChEBI" id="CHEBI:58359"/>
        <dbReference type="ChEBI" id="CHEBI:58725"/>
        <dbReference type="ChEBI" id="CHEBI:61527"/>
        <dbReference type="EC" id="2.6.1.16"/>
    </reaction>
</comment>
<keyword evidence="5 10" id="KW-0808">Transferase</keyword>
<dbReference type="AlphaFoldDB" id="A0A955L4U6"/>
<dbReference type="CDD" id="cd05009">
    <property type="entry name" value="SIS_GlmS_GlmD_2"/>
    <property type="match status" value="1"/>
</dbReference>
<dbReference type="SUPFAM" id="SSF56235">
    <property type="entry name" value="N-terminal nucleophile aminohydrolases (Ntn hydrolases)"/>
    <property type="match status" value="1"/>
</dbReference>
<dbReference type="CDD" id="cd05008">
    <property type="entry name" value="SIS_GlmS_GlmD_1"/>
    <property type="match status" value="1"/>
</dbReference>
<keyword evidence="7" id="KW-0315">Glutamine amidotransferase</keyword>
<dbReference type="Pfam" id="PF13522">
    <property type="entry name" value="GATase_6"/>
    <property type="match status" value="1"/>
</dbReference>
<dbReference type="InterPro" id="IPR035466">
    <property type="entry name" value="GlmS/AgaS_SIS"/>
</dbReference>
<protein>
    <recommendedName>
        <fullName evidence="3">Glutamine--fructose-6-phosphate aminotransferase [isomerizing]</fullName>
        <ecNumber evidence="2">2.6.1.16</ecNumber>
    </recommendedName>
</protein>
<evidence type="ECO:0000256" key="3">
    <source>
        <dbReference type="ARBA" id="ARBA00016090"/>
    </source>
</evidence>
<dbReference type="InterPro" id="IPR017932">
    <property type="entry name" value="GATase_2_dom"/>
</dbReference>
<evidence type="ECO:0000256" key="1">
    <source>
        <dbReference type="ARBA" id="ARBA00001031"/>
    </source>
</evidence>
<organism evidence="10 11">
    <name type="scientific">Candidatus Dojkabacteria bacterium</name>
    <dbReference type="NCBI Taxonomy" id="2099670"/>
    <lineage>
        <taxon>Bacteria</taxon>
        <taxon>Candidatus Dojkabacteria</taxon>
    </lineage>
</organism>
<dbReference type="GO" id="GO:0004360">
    <property type="term" value="F:glutamine-fructose-6-phosphate transaminase (isomerizing) activity"/>
    <property type="evidence" value="ECO:0007669"/>
    <property type="project" value="UniProtKB-EC"/>
</dbReference>
<evidence type="ECO:0000256" key="7">
    <source>
        <dbReference type="ARBA" id="ARBA00022962"/>
    </source>
</evidence>
<dbReference type="Pfam" id="PF01380">
    <property type="entry name" value="SIS"/>
    <property type="match status" value="2"/>
</dbReference>
<dbReference type="GO" id="GO:0097367">
    <property type="term" value="F:carbohydrate derivative binding"/>
    <property type="evidence" value="ECO:0007669"/>
    <property type="project" value="InterPro"/>
</dbReference>
<name>A0A955L4U6_9BACT</name>
<dbReference type="SUPFAM" id="SSF53697">
    <property type="entry name" value="SIS domain"/>
    <property type="match status" value="1"/>
</dbReference>
<dbReference type="InterPro" id="IPR046348">
    <property type="entry name" value="SIS_dom_sf"/>
</dbReference>
<dbReference type="EMBL" id="JAGQLK010000014">
    <property type="protein sequence ID" value="MCA9382944.1"/>
    <property type="molecule type" value="Genomic_DNA"/>
</dbReference>
<dbReference type="Gene3D" id="3.40.50.10490">
    <property type="entry name" value="Glucose-6-phosphate isomerase like protein, domain 1"/>
    <property type="match status" value="2"/>
</dbReference>
<dbReference type="CDD" id="cd00714">
    <property type="entry name" value="GFAT"/>
    <property type="match status" value="1"/>
</dbReference>
<reference evidence="10" key="2">
    <citation type="journal article" date="2021" name="Microbiome">
        <title>Successional dynamics and alternative stable states in a saline activated sludge microbial community over 9 years.</title>
        <authorList>
            <person name="Wang Y."/>
            <person name="Ye J."/>
            <person name="Ju F."/>
            <person name="Liu L."/>
            <person name="Boyd J.A."/>
            <person name="Deng Y."/>
            <person name="Parks D.H."/>
            <person name="Jiang X."/>
            <person name="Yin X."/>
            <person name="Woodcroft B.J."/>
            <person name="Tyson G.W."/>
            <person name="Hugenholtz P."/>
            <person name="Polz M.F."/>
            <person name="Zhang T."/>
        </authorList>
    </citation>
    <scope>NUCLEOTIDE SEQUENCE</scope>
    <source>
        <strain evidence="10">HKST-UBA14</strain>
    </source>
</reference>
<feature type="domain" description="Glutamine amidotransferase type-2" evidence="8">
    <location>
        <begin position="35"/>
        <end position="251"/>
    </location>
</feature>
<dbReference type="GO" id="GO:0006487">
    <property type="term" value="P:protein N-linked glycosylation"/>
    <property type="evidence" value="ECO:0007669"/>
    <property type="project" value="TreeGrafter"/>
</dbReference>
<comment type="caution">
    <text evidence="10">The sequence shown here is derived from an EMBL/GenBank/DDBJ whole genome shotgun (WGS) entry which is preliminary data.</text>
</comment>
<feature type="domain" description="SIS" evidence="9">
    <location>
        <begin position="477"/>
        <end position="615"/>
    </location>
</feature>
<accession>A0A955L4U6</accession>
<evidence type="ECO:0000256" key="5">
    <source>
        <dbReference type="ARBA" id="ARBA00022679"/>
    </source>
</evidence>
<dbReference type="GO" id="GO:0006002">
    <property type="term" value="P:fructose 6-phosphate metabolic process"/>
    <property type="evidence" value="ECO:0007669"/>
    <property type="project" value="TreeGrafter"/>
</dbReference>